<keyword evidence="1" id="KW-0175">Coiled coil</keyword>
<feature type="compositionally biased region" description="Low complexity" evidence="2">
    <location>
        <begin position="122"/>
        <end position="131"/>
    </location>
</feature>
<accession>G4ZEU6</accession>
<reference evidence="3 4" key="1">
    <citation type="journal article" date="2006" name="Science">
        <title>Phytophthora genome sequences uncover evolutionary origins and mechanisms of pathogenesis.</title>
        <authorList>
            <person name="Tyler B.M."/>
            <person name="Tripathy S."/>
            <person name="Zhang X."/>
            <person name="Dehal P."/>
            <person name="Jiang R.H."/>
            <person name="Aerts A."/>
            <person name="Arredondo F.D."/>
            <person name="Baxter L."/>
            <person name="Bensasson D."/>
            <person name="Beynon J.L."/>
            <person name="Chapman J."/>
            <person name="Damasceno C.M."/>
            <person name="Dorrance A.E."/>
            <person name="Dou D."/>
            <person name="Dickerman A.W."/>
            <person name="Dubchak I.L."/>
            <person name="Garbelotto M."/>
            <person name="Gijzen M."/>
            <person name="Gordon S.G."/>
            <person name="Govers F."/>
            <person name="Grunwald N.J."/>
            <person name="Huang W."/>
            <person name="Ivors K.L."/>
            <person name="Jones R.W."/>
            <person name="Kamoun S."/>
            <person name="Krampis K."/>
            <person name="Lamour K.H."/>
            <person name="Lee M.K."/>
            <person name="McDonald W.H."/>
            <person name="Medina M."/>
            <person name="Meijer H.J."/>
            <person name="Nordberg E.K."/>
            <person name="Maclean D.J."/>
            <person name="Ospina-Giraldo M.D."/>
            <person name="Morris P.F."/>
            <person name="Phuntumart V."/>
            <person name="Putnam N.H."/>
            <person name="Rash S."/>
            <person name="Rose J.K."/>
            <person name="Sakihama Y."/>
            <person name="Salamov A.A."/>
            <person name="Savidor A."/>
            <person name="Scheuring C.F."/>
            <person name="Smith B.M."/>
            <person name="Sobral B.W."/>
            <person name="Terry A."/>
            <person name="Torto-Alalibo T.A."/>
            <person name="Win J."/>
            <person name="Xu Z."/>
            <person name="Zhang H."/>
            <person name="Grigoriev I.V."/>
            <person name="Rokhsar D.S."/>
            <person name="Boore J.L."/>
        </authorList>
    </citation>
    <scope>NUCLEOTIDE SEQUENCE [LARGE SCALE GENOMIC DNA]</scope>
    <source>
        <strain evidence="3 4">P6497</strain>
    </source>
</reference>
<feature type="region of interest" description="Disordered" evidence="2">
    <location>
        <begin position="58"/>
        <end position="135"/>
    </location>
</feature>
<protein>
    <submittedName>
        <fullName evidence="3">Uncharacterized protein</fullName>
    </submittedName>
</protein>
<sequence>MKDKKASSVEHHFLINPLHSQYEEELDRIRTEGDLTLIKAQTERKKLVELEAKLAQAHKQLRERKKTANQGEKRPGTADTTKTKRLFTAVAMSSSKEAAKQQLPTIPQVEKEQETSAKRPSTATTAATTAASGRMLQTEERLKVAVAERNFELHKLRRAIDETRRKRLDALAAEKEMLKEIQQDEEDMRAAQAEIAELKQQGMELKSEIAATKQEFDTEKQAFRLERQRLLLEVEEIVKVEKQGTQDQPAPKYSMFHNNIAQRRKQHARSCKWKKENLEQKIVSFEQKKRVLDRIVEETNVKNLSEFIQKYNEQERTKADVFARIEAQTAASTFLVFFCLCRGHNS</sequence>
<evidence type="ECO:0000256" key="1">
    <source>
        <dbReference type="SAM" id="Coils"/>
    </source>
</evidence>
<dbReference type="AlphaFoldDB" id="G4ZEU6"/>
<evidence type="ECO:0000313" key="4">
    <source>
        <dbReference type="Proteomes" id="UP000002640"/>
    </source>
</evidence>
<dbReference type="Proteomes" id="UP000002640">
    <property type="component" value="Unassembled WGS sequence"/>
</dbReference>
<dbReference type="KEGG" id="psoj:PHYSODRAFT_499702"/>
<dbReference type="SMR" id="G4ZEU6"/>
<feature type="coiled-coil region" evidence="1">
    <location>
        <begin position="168"/>
        <end position="215"/>
    </location>
</feature>
<proteinExistence type="predicted"/>
<dbReference type="InParanoid" id="G4ZEU6"/>
<dbReference type="OMA" id="HARSCKW"/>
<evidence type="ECO:0000256" key="2">
    <source>
        <dbReference type="SAM" id="MobiDB-lite"/>
    </source>
</evidence>
<dbReference type="EMBL" id="JH159154">
    <property type="protein sequence ID" value="EGZ17442.1"/>
    <property type="molecule type" value="Genomic_DNA"/>
</dbReference>
<organism evidence="3 4">
    <name type="scientific">Phytophthora sojae (strain P6497)</name>
    <name type="common">Soybean stem and root rot agent</name>
    <name type="synonym">Phytophthora megasperma f. sp. glycines</name>
    <dbReference type="NCBI Taxonomy" id="1094619"/>
    <lineage>
        <taxon>Eukaryota</taxon>
        <taxon>Sar</taxon>
        <taxon>Stramenopiles</taxon>
        <taxon>Oomycota</taxon>
        <taxon>Peronosporomycetes</taxon>
        <taxon>Peronosporales</taxon>
        <taxon>Peronosporaceae</taxon>
        <taxon>Phytophthora</taxon>
    </lineage>
</organism>
<keyword evidence="4" id="KW-1185">Reference proteome</keyword>
<dbReference type="GeneID" id="20657735"/>
<dbReference type="RefSeq" id="XP_009526500.1">
    <property type="nucleotide sequence ID" value="XM_009528205.1"/>
</dbReference>
<name>G4ZEU6_PHYSP</name>
<gene>
    <name evidence="3" type="ORF">PHYSODRAFT_499702</name>
</gene>
<evidence type="ECO:0000313" key="3">
    <source>
        <dbReference type="EMBL" id="EGZ17442.1"/>
    </source>
</evidence>
<feature type="coiled-coil region" evidence="1">
    <location>
        <begin position="268"/>
        <end position="295"/>
    </location>
</feature>